<protein>
    <submittedName>
        <fullName evidence="1">Uncharacterized protein</fullName>
    </submittedName>
</protein>
<sequence length="223" mass="25372">MKKLPYDILLMVLERVEDFMTLATAVEAFPPFYDVFTRHSGVIVERISATMCARVRAYEVGDLYQQLEFAIRRCFIPRADLETAFTMSWPIFAARELGETLLPLARALAWTYCIDENEEAAVKFLEKVWDGSQPLTWPIRKGTATSPPERPPSYATVGFLLLDLLDETKKASILAQMQRMSRLRNIPWSGIRFNENGVPVLARTVSDTIPVYHPPRFLLGSNA</sequence>
<evidence type="ECO:0000313" key="1">
    <source>
        <dbReference type="EMBL" id="TKW49468.1"/>
    </source>
</evidence>
<dbReference type="EMBL" id="PJEX01000536">
    <property type="protein sequence ID" value="TKW49468.1"/>
    <property type="molecule type" value="Genomic_DNA"/>
</dbReference>
<dbReference type="AlphaFoldDB" id="A0A4U6X271"/>
<dbReference type="OrthoDB" id="4847719at2759"/>
<reference evidence="1 2" key="1">
    <citation type="journal article" date="2019" name="PLoS ONE">
        <title>Comparative genome analysis indicates high evolutionary potential of pathogenicity genes in Colletotrichum tanaceti.</title>
        <authorList>
            <person name="Lelwala R.V."/>
            <person name="Korhonen P.K."/>
            <person name="Young N.D."/>
            <person name="Scott J.B."/>
            <person name="Ades P.A."/>
            <person name="Gasser R.B."/>
            <person name="Taylor P.W.J."/>
        </authorList>
    </citation>
    <scope>NUCLEOTIDE SEQUENCE [LARGE SCALE GENOMIC DNA]</scope>
    <source>
        <strain evidence="1">BRIP57314</strain>
    </source>
</reference>
<dbReference type="Proteomes" id="UP000310108">
    <property type="component" value="Unassembled WGS sequence"/>
</dbReference>
<dbReference type="STRING" id="1306861.A0A4U6X271"/>
<name>A0A4U6X271_9PEZI</name>
<accession>A0A4U6X271</accession>
<comment type="caution">
    <text evidence="1">The sequence shown here is derived from an EMBL/GenBank/DDBJ whole genome shotgun (WGS) entry which is preliminary data.</text>
</comment>
<keyword evidence="2" id="KW-1185">Reference proteome</keyword>
<proteinExistence type="predicted"/>
<evidence type="ECO:0000313" key="2">
    <source>
        <dbReference type="Proteomes" id="UP000310108"/>
    </source>
</evidence>
<organism evidence="1 2">
    <name type="scientific">Colletotrichum tanaceti</name>
    <dbReference type="NCBI Taxonomy" id="1306861"/>
    <lineage>
        <taxon>Eukaryota</taxon>
        <taxon>Fungi</taxon>
        <taxon>Dikarya</taxon>
        <taxon>Ascomycota</taxon>
        <taxon>Pezizomycotina</taxon>
        <taxon>Sordariomycetes</taxon>
        <taxon>Hypocreomycetidae</taxon>
        <taxon>Glomerellales</taxon>
        <taxon>Glomerellaceae</taxon>
        <taxon>Colletotrichum</taxon>
        <taxon>Colletotrichum destructivum species complex</taxon>
    </lineage>
</organism>
<gene>
    <name evidence="1" type="ORF">CTA1_1321</name>
</gene>